<reference evidence="6" key="1">
    <citation type="submission" date="2015-07" db="EMBL/GenBank/DDBJ databases">
        <authorList>
            <person name="Rodrigo-Torres Lidia"/>
            <person name="Arahal R.David."/>
        </authorList>
    </citation>
    <scope>NUCLEOTIDE SEQUENCE [LARGE SCALE GENOMIC DNA]</scope>
    <source>
        <strain evidence="6">CECT 5112</strain>
    </source>
</reference>
<evidence type="ECO:0000313" key="5">
    <source>
        <dbReference type="EMBL" id="CTQ70176.1"/>
    </source>
</evidence>
<dbReference type="EMBL" id="CXWD01000008">
    <property type="protein sequence ID" value="CTQ70176.1"/>
    <property type="molecule type" value="Genomic_DNA"/>
</dbReference>
<evidence type="ECO:0000313" key="6">
    <source>
        <dbReference type="Proteomes" id="UP000053235"/>
    </source>
</evidence>
<dbReference type="STRING" id="388408.LAX5112_02394"/>
<dbReference type="Gene3D" id="1.10.10.10">
    <property type="entry name" value="Winged helix-like DNA-binding domain superfamily/Winged helix DNA-binding domain"/>
    <property type="match status" value="1"/>
</dbReference>
<dbReference type="InterPro" id="IPR036388">
    <property type="entry name" value="WH-like_DNA-bd_sf"/>
</dbReference>
<name>A0A0M7A6X6_9HYPH</name>
<keyword evidence="1" id="KW-0805">Transcription regulation</keyword>
<dbReference type="GO" id="GO:0003677">
    <property type="term" value="F:DNA binding"/>
    <property type="evidence" value="ECO:0007669"/>
    <property type="project" value="UniProtKB-KW"/>
</dbReference>
<keyword evidence="6" id="KW-1185">Reference proteome</keyword>
<keyword evidence="3" id="KW-0804">Transcription</keyword>
<evidence type="ECO:0000256" key="3">
    <source>
        <dbReference type="ARBA" id="ARBA00023163"/>
    </source>
</evidence>
<accession>A0A0M7A6X6</accession>
<dbReference type="InterPro" id="IPR036390">
    <property type="entry name" value="WH_DNA-bd_sf"/>
</dbReference>
<evidence type="ECO:0000256" key="1">
    <source>
        <dbReference type="ARBA" id="ARBA00023015"/>
    </source>
</evidence>
<organism evidence="5 6">
    <name type="scientific">Roseibium alexandrii</name>
    <dbReference type="NCBI Taxonomy" id="388408"/>
    <lineage>
        <taxon>Bacteria</taxon>
        <taxon>Pseudomonadati</taxon>
        <taxon>Pseudomonadota</taxon>
        <taxon>Alphaproteobacteria</taxon>
        <taxon>Hyphomicrobiales</taxon>
        <taxon>Stappiaceae</taxon>
        <taxon>Roseibium</taxon>
    </lineage>
</organism>
<dbReference type="PANTHER" id="PTHR33204">
    <property type="entry name" value="TRANSCRIPTIONAL REGULATOR, MARR FAMILY"/>
    <property type="match status" value="1"/>
</dbReference>
<keyword evidence="2" id="KW-0238">DNA-binding</keyword>
<dbReference type="InterPro" id="IPR002577">
    <property type="entry name" value="HTH_HxlR"/>
</dbReference>
<evidence type="ECO:0000256" key="2">
    <source>
        <dbReference type="ARBA" id="ARBA00023125"/>
    </source>
</evidence>
<gene>
    <name evidence="5" type="primary">hxlR_1</name>
    <name evidence="5" type="ORF">LAX5112_02394</name>
</gene>
<dbReference type="Pfam" id="PF01638">
    <property type="entry name" value="HxlR"/>
    <property type="match status" value="1"/>
</dbReference>
<protein>
    <submittedName>
        <fullName evidence="5">HTH-type transcriptional activator HxlR</fullName>
    </submittedName>
</protein>
<proteinExistence type="predicted"/>
<dbReference type="PROSITE" id="PS51118">
    <property type="entry name" value="HTH_HXLR"/>
    <property type="match status" value="1"/>
</dbReference>
<sequence>MALKMRKNKSPQPPAPCLLTECMQVIAGAWAPNVIWCLRAGPRRFSELRADIPPVSAKVLSARLKELEERDVIVRHVRPTSPPSVEYELTEIGQELIPALEGIVRVGHKLKIRSGYYPSEAEADANLVRALEPS</sequence>
<dbReference type="AlphaFoldDB" id="A0A0M7A6X6"/>
<feature type="domain" description="HTH hxlR-type" evidence="4">
    <location>
        <begin position="17"/>
        <end position="115"/>
    </location>
</feature>
<dbReference type="Proteomes" id="UP000053235">
    <property type="component" value="Unassembled WGS sequence"/>
</dbReference>
<evidence type="ECO:0000259" key="4">
    <source>
        <dbReference type="PROSITE" id="PS51118"/>
    </source>
</evidence>
<dbReference type="SUPFAM" id="SSF46785">
    <property type="entry name" value="Winged helix' DNA-binding domain"/>
    <property type="match status" value="1"/>
</dbReference>